<dbReference type="Proteomes" id="UP001194273">
    <property type="component" value="Unassembled WGS sequence"/>
</dbReference>
<name>A0ABR9QR59_9ACTN</name>
<evidence type="ECO:0000259" key="1">
    <source>
        <dbReference type="Pfam" id="PF22707"/>
    </source>
</evidence>
<dbReference type="EMBL" id="JADCJZ010000001">
    <property type="protein sequence ID" value="MBE5023550.1"/>
    <property type="molecule type" value="Genomic_DNA"/>
</dbReference>
<dbReference type="Pfam" id="PF22707">
    <property type="entry name" value="S1CSD-TOTE-2"/>
    <property type="match status" value="1"/>
</dbReference>
<evidence type="ECO:0000313" key="3">
    <source>
        <dbReference type="Proteomes" id="UP001194273"/>
    </source>
</evidence>
<dbReference type="RefSeq" id="WP_193528985.1">
    <property type="nucleotide sequence ID" value="NZ_JADCJZ010000001.1"/>
</dbReference>
<dbReference type="InterPro" id="IPR054427">
    <property type="entry name" value="S1CSD-TOTE-2"/>
</dbReference>
<sequence>MADEVARASGIISSLRKGGRLDEALALARRERERHPDDERLARAHSWVLCDLVRRDGGDPAALATALRELAGLSLPEKGNEVLYKNLLRRLTDAAWDLRRAHDEDGLRCLLDALREAVRLEPDAEWLSAGSPRSADGRLVLSTSEAEPLLRPFLSAFGGSSEDLDALVAWCGPEPFVLAEDLRHGSWEAPGEKNGASADALAGLPRTPFYVEWASPRRGAVGITAYRRSAAREYSGPSVSIERSVVRDARLAGELRTHEVYEAVLSPDGRSVLGEPVPCADPAVRATFVRRFEGRLERVSGYGFVRLPGGTSAANDVLVPERMVTRHGIEDLSVVSGVAAASFREGEKGDEGSWGFVADSVERVVPPHPADVEKRTSGALRVARGGAAFVGNVLVPTRMVSELGLRPDQELTVRARLRWDRRRRTWDWVATEVSG</sequence>
<feature type="domain" description="TOTE conflict systems S1/CSD-like" evidence="1">
    <location>
        <begin position="374"/>
        <end position="432"/>
    </location>
</feature>
<gene>
    <name evidence="2" type="ORF">INF26_01605</name>
</gene>
<comment type="caution">
    <text evidence="2">The sequence shown here is derived from an EMBL/GenBank/DDBJ whole genome shotgun (WGS) entry which is preliminary data.</text>
</comment>
<protein>
    <recommendedName>
        <fullName evidence="1">TOTE conflict systems S1/CSD-like domain-containing protein</fullName>
    </recommendedName>
</protein>
<accession>A0ABR9QR59</accession>
<evidence type="ECO:0000313" key="2">
    <source>
        <dbReference type="EMBL" id="MBE5023550.1"/>
    </source>
</evidence>
<keyword evidence="3" id="KW-1185">Reference proteome</keyword>
<proteinExistence type="predicted"/>
<reference evidence="2 3" key="1">
    <citation type="submission" date="2020-10" db="EMBL/GenBank/DDBJ databases">
        <title>ChiBAC.</title>
        <authorList>
            <person name="Zenner C."/>
            <person name="Hitch T.C.A."/>
            <person name="Clavel T."/>
        </authorList>
    </citation>
    <scope>NUCLEOTIDE SEQUENCE [LARGE SCALE GENOMIC DNA]</scope>
    <source>
        <strain evidence="2 3">DSM 107455</strain>
    </source>
</reference>
<organism evidence="2 3">
    <name type="scientific">Thermophilibacter gallinarum</name>
    <dbReference type="NCBI Taxonomy" id="2779357"/>
    <lineage>
        <taxon>Bacteria</taxon>
        <taxon>Bacillati</taxon>
        <taxon>Actinomycetota</taxon>
        <taxon>Coriobacteriia</taxon>
        <taxon>Coriobacteriales</taxon>
        <taxon>Atopobiaceae</taxon>
        <taxon>Thermophilibacter</taxon>
    </lineage>
</organism>